<name>A0AA38WEU6_9ASTR</name>
<dbReference type="GO" id="GO:0046872">
    <property type="term" value="F:metal ion binding"/>
    <property type="evidence" value="ECO:0007669"/>
    <property type="project" value="UniProtKB-KW"/>
</dbReference>
<dbReference type="Pfam" id="PF00403">
    <property type="entry name" value="HMA"/>
    <property type="match status" value="1"/>
</dbReference>
<organism evidence="8 9">
    <name type="scientific">Centaurea solstitialis</name>
    <name type="common">yellow star-thistle</name>
    <dbReference type="NCBI Taxonomy" id="347529"/>
    <lineage>
        <taxon>Eukaryota</taxon>
        <taxon>Viridiplantae</taxon>
        <taxon>Streptophyta</taxon>
        <taxon>Embryophyta</taxon>
        <taxon>Tracheophyta</taxon>
        <taxon>Spermatophyta</taxon>
        <taxon>Magnoliopsida</taxon>
        <taxon>eudicotyledons</taxon>
        <taxon>Gunneridae</taxon>
        <taxon>Pentapetalae</taxon>
        <taxon>asterids</taxon>
        <taxon>campanulids</taxon>
        <taxon>Asterales</taxon>
        <taxon>Asteraceae</taxon>
        <taxon>Carduoideae</taxon>
        <taxon>Cardueae</taxon>
        <taxon>Centaureinae</taxon>
        <taxon>Centaurea</taxon>
    </lineage>
</organism>
<accession>A0AA38WEU6</accession>
<evidence type="ECO:0000256" key="6">
    <source>
        <dbReference type="ARBA" id="ARBA00024045"/>
    </source>
</evidence>
<dbReference type="InterPro" id="IPR006121">
    <property type="entry name" value="HMA_dom"/>
</dbReference>
<evidence type="ECO:0000256" key="4">
    <source>
        <dbReference type="ARBA" id="ARBA00023288"/>
    </source>
</evidence>
<dbReference type="PANTHER" id="PTHR45811">
    <property type="entry name" value="COPPER TRANSPORT PROTEIN FAMILY-RELATED"/>
    <property type="match status" value="1"/>
</dbReference>
<comment type="subcellular location">
    <subcellularLocation>
        <location evidence="1">Membrane</location>
        <topology evidence="1">Peripheral membrane protein</topology>
    </subcellularLocation>
</comment>
<evidence type="ECO:0000256" key="5">
    <source>
        <dbReference type="ARBA" id="ARBA00023289"/>
    </source>
</evidence>
<dbReference type="Gene3D" id="3.30.70.100">
    <property type="match status" value="2"/>
</dbReference>
<dbReference type="InterPro" id="IPR036163">
    <property type="entry name" value="HMA_dom_sf"/>
</dbReference>
<evidence type="ECO:0000259" key="7">
    <source>
        <dbReference type="PROSITE" id="PS50846"/>
    </source>
</evidence>
<evidence type="ECO:0000256" key="3">
    <source>
        <dbReference type="ARBA" id="ARBA00022723"/>
    </source>
</evidence>
<dbReference type="Proteomes" id="UP001172457">
    <property type="component" value="Chromosome 6"/>
</dbReference>
<dbReference type="PANTHER" id="PTHR45811:SF11">
    <property type="entry name" value="METAL-ASSOCIATED DOMAIN, PUTATIVE-RELATED"/>
    <property type="match status" value="1"/>
</dbReference>
<evidence type="ECO:0000313" key="9">
    <source>
        <dbReference type="Proteomes" id="UP001172457"/>
    </source>
</evidence>
<evidence type="ECO:0000313" key="8">
    <source>
        <dbReference type="EMBL" id="KAJ9545781.1"/>
    </source>
</evidence>
<dbReference type="InterPro" id="IPR051863">
    <property type="entry name" value="HIPP"/>
</dbReference>
<feature type="domain" description="HMA" evidence="7">
    <location>
        <begin position="26"/>
        <end position="89"/>
    </location>
</feature>
<keyword evidence="2" id="KW-0488">Methylation</keyword>
<keyword evidence="5" id="KW-0636">Prenylation</keyword>
<comment type="similarity">
    <text evidence="6">Belongs to the HIPP family.</text>
</comment>
<keyword evidence="3" id="KW-0479">Metal-binding</keyword>
<protein>
    <recommendedName>
        <fullName evidence="7">HMA domain-containing protein</fullName>
    </recommendedName>
</protein>
<dbReference type="GO" id="GO:0016020">
    <property type="term" value="C:membrane"/>
    <property type="evidence" value="ECO:0007669"/>
    <property type="project" value="UniProtKB-SubCell"/>
</dbReference>
<reference evidence="8" key="1">
    <citation type="submission" date="2023-03" db="EMBL/GenBank/DDBJ databases">
        <title>Chromosome-scale reference genome and RAD-based genetic map of yellow starthistle (Centaurea solstitialis) reveal putative structural variation and QTLs associated with invader traits.</title>
        <authorList>
            <person name="Reatini B."/>
            <person name="Cang F.A."/>
            <person name="Jiang Q."/>
            <person name="Mckibben M.T.W."/>
            <person name="Barker M.S."/>
            <person name="Rieseberg L.H."/>
            <person name="Dlugosch K.M."/>
        </authorList>
    </citation>
    <scope>NUCLEOTIDE SEQUENCE</scope>
    <source>
        <strain evidence="8">CAN-66</strain>
        <tissue evidence="8">Leaf</tissue>
    </source>
</reference>
<dbReference type="SUPFAM" id="SSF55008">
    <property type="entry name" value="HMA, heavy metal-associated domain"/>
    <property type="match status" value="2"/>
</dbReference>
<dbReference type="AlphaFoldDB" id="A0AA38WEU6"/>
<dbReference type="EMBL" id="JARYMX010000006">
    <property type="protein sequence ID" value="KAJ9545781.1"/>
    <property type="molecule type" value="Genomic_DNA"/>
</dbReference>
<feature type="domain" description="HMA" evidence="7">
    <location>
        <begin position="120"/>
        <end position="183"/>
    </location>
</feature>
<keyword evidence="4" id="KW-0449">Lipoprotein</keyword>
<evidence type="ECO:0000256" key="2">
    <source>
        <dbReference type="ARBA" id="ARBA00022481"/>
    </source>
</evidence>
<evidence type="ECO:0000256" key="1">
    <source>
        <dbReference type="ARBA" id="ARBA00004170"/>
    </source>
</evidence>
<sequence length="207" mass="23544">MMNNHFLYFYSSHSNVPHLLLLDMAQKVTLKVLTMTDDKTRKKAKQAVVDIDGVVAIADDVKEQTLIVNAEMDQDEVVKKFSHIGKVEKIIYWPSLNMRSKKGKKDEVKKDKKKSVISDITVTLKIPTMIDAKTRRKAMEAVSDIIGVDSIEADLNKQTLTVIGNITREEVVKKFRQADKVEKSICCPSINLRRKKGKKDALKEDEK</sequence>
<gene>
    <name evidence="8" type="ORF">OSB04_025488</name>
</gene>
<keyword evidence="9" id="KW-1185">Reference proteome</keyword>
<dbReference type="GO" id="GO:0009626">
    <property type="term" value="P:plant-type hypersensitive response"/>
    <property type="evidence" value="ECO:0007669"/>
    <property type="project" value="UniProtKB-KW"/>
</dbReference>
<proteinExistence type="inferred from homology"/>
<comment type="caution">
    <text evidence="8">The sequence shown here is derived from an EMBL/GenBank/DDBJ whole genome shotgun (WGS) entry which is preliminary data.</text>
</comment>
<dbReference type="PROSITE" id="PS50846">
    <property type="entry name" value="HMA_2"/>
    <property type="match status" value="2"/>
</dbReference>